<keyword evidence="7" id="KW-1185">Reference proteome</keyword>
<feature type="domain" description="EF-hand" evidence="5">
    <location>
        <begin position="62"/>
        <end position="97"/>
    </location>
</feature>
<keyword evidence="3" id="KW-0677">Repeat</keyword>
<protein>
    <recommendedName>
        <fullName evidence="5">EF-hand domain-containing protein</fullName>
    </recommendedName>
</protein>
<keyword evidence="2" id="KW-0479">Metal-binding</keyword>
<dbReference type="AlphaFoldDB" id="A0AAV7F6Z8"/>
<name>A0AAV7F6Z8_ARIFI</name>
<comment type="caution">
    <text evidence="6">The sequence shown here is derived from an EMBL/GenBank/DDBJ whole genome shotgun (WGS) entry which is preliminary data.</text>
</comment>
<evidence type="ECO:0000256" key="2">
    <source>
        <dbReference type="ARBA" id="ARBA00022723"/>
    </source>
</evidence>
<accession>A0AAV7F6Z8</accession>
<reference evidence="6 7" key="1">
    <citation type="submission" date="2021-07" db="EMBL/GenBank/DDBJ databases">
        <title>The Aristolochia fimbriata genome: insights into angiosperm evolution, floral development and chemical biosynthesis.</title>
        <authorList>
            <person name="Jiao Y."/>
        </authorList>
    </citation>
    <scope>NUCLEOTIDE SEQUENCE [LARGE SCALE GENOMIC DNA]</scope>
    <source>
        <strain evidence="6">IBCAS-2021</strain>
        <tissue evidence="6">Leaf</tissue>
    </source>
</reference>
<comment type="function">
    <text evidence="1">Potential calcium sensor.</text>
</comment>
<dbReference type="FunFam" id="1.10.238.10:FF:000178">
    <property type="entry name" value="Calmodulin-2 A"/>
    <property type="match status" value="1"/>
</dbReference>
<dbReference type="PANTHER" id="PTHR10891">
    <property type="entry name" value="EF-HAND CALCIUM-BINDING DOMAIN CONTAINING PROTEIN"/>
    <property type="match status" value="1"/>
</dbReference>
<dbReference type="InterPro" id="IPR011992">
    <property type="entry name" value="EF-hand-dom_pair"/>
</dbReference>
<evidence type="ECO:0000256" key="3">
    <source>
        <dbReference type="ARBA" id="ARBA00022737"/>
    </source>
</evidence>
<feature type="domain" description="EF-hand" evidence="5">
    <location>
        <begin position="177"/>
        <end position="212"/>
    </location>
</feature>
<gene>
    <name evidence="6" type="ORF">H6P81_001242</name>
</gene>
<proteinExistence type="predicted"/>
<dbReference type="SUPFAM" id="SSF47473">
    <property type="entry name" value="EF-hand"/>
    <property type="match status" value="1"/>
</dbReference>
<dbReference type="PROSITE" id="PS00018">
    <property type="entry name" value="EF_HAND_1"/>
    <property type="match status" value="4"/>
</dbReference>
<dbReference type="Gene3D" id="1.10.238.10">
    <property type="entry name" value="EF-hand"/>
    <property type="match status" value="2"/>
</dbReference>
<dbReference type="SMART" id="SM00054">
    <property type="entry name" value="EFh"/>
    <property type="match status" value="4"/>
</dbReference>
<dbReference type="FunFam" id="1.10.238.10:FF:000089">
    <property type="entry name" value="calmodulin-like protein 3"/>
    <property type="match status" value="1"/>
</dbReference>
<dbReference type="Pfam" id="PF13499">
    <property type="entry name" value="EF-hand_7"/>
    <property type="match status" value="2"/>
</dbReference>
<keyword evidence="4" id="KW-0106">Calcium</keyword>
<evidence type="ECO:0000313" key="7">
    <source>
        <dbReference type="Proteomes" id="UP000825729"/>
    </source>
</evidence>
<evidence type="ECO:0000256" key="4">
    <source>
        <dbReference type="ARBA" id="ARBA00022837"/>
    </source>
</evidence>
<feature type="domain" description="EF-hand" evidence="5">
    <location>
        <begin position="98"/>
        <end position="133"/>
    </location>
</feature>
<evidence type="ECO:0000313" key="6">
    <source>
        <dbReference type="EMBL" id="KAG9456734.1"/>
    </source>
</evidence>
<dbReference type="GO" id="GO:0043226">
    <property type="term" value="C:organelle"/>
    <property type="evidence" value="ECO:0007669"/>
    <property type="project" value="UniProtKB-ARBA"/>
</dbReference>
<dbReference type="InterPro" id="IPR018247">
    <property type="entry name" value="EF_Hand_1_Ca_BS"/>
</dbReference>
<dbReference type="InterPro" id="IPR002048">
    <property type="entry name" value="EF_hand_dom"/>
</dbReference>
<feature type="domain" description="EF-hand" evidence="5">
    <location>
        <begin position="141"/>
        <end position="176"/>
    </location>
</feature>
<dbReference type="Proteomes" id="UP000825729">
    <property type="component" value="Unassembled WGS sequence"/>
</dbReference>
<dbReference type="EMBL" id="JAINDJ010000002">
    <property type="protein sequence ID" value="KAG9456734.1"/>
    <property type="molecule type" value="Genomic_DNA"/>
</dbReference>
<sequence length="213" mass="23887">MLTILLLPVLFVCGLILCYFTPSKFLSWVSLLFPVAVFKKVVAPFKKVVAPIRAPTQKRTHMDKAELEMVFATFDKNGDGSITKRELQESLENLGLFVTKKQISTMVGKFDSNQDGLIDFEEFCALYESMVKREETGEEGKELDDLKEAFDVFDENGDGLITADELGLVMASLGLNRGAEDCKNMIKKVDKDGDGKVNFEEFKLMMQSRTSPT</sequence>
<dbReference type="GO" id="GO:0005509">
    <property type="term" value="F:calcium ion binding"/>
    <property type="evidence" value="ECO:0007669"/>
    <property type="project" value="InterPro"/>
</dbReference>
<evidence type="ECO:0000256" key="1">
    <source>
        <dbReference type="ARBA" id="ARBA00003291"/>
    </source>
</evidence>
<organism evidence="6 7">
    <name type="scientific">Aristolochia fimbriata</name>
    <name type="common">White veined hardy Dutchman's pipe vine</name>
    <dbReference type="NCBI Taxonomy" id="158543"/>
    <lineage>
        <taxon>Eukaryota</taxon>
        <taxon>Viridiplantae</taxon>
        <taxon>Streptophyta</taxon>
        <taxon>Embryophyta</taxon>
        <taxon>Tracheophyta</taxon>
        <taxon>Spermatophyta</taxon>
        <taxon>Magnoliopsida</taxon>
        <taxon>Magnoliidae</taxon>
        <taxon>Piperales</taxon>
        <taxon>Aristolochiaceae</taxon>
        <taxon>Aristolochia</taxon>
    </lineage>
</organism>
<evidence type="ECO:0000259" key="5">
    <source>
        <dbReference type="PROSITE" id="PS50222"/>
    </source>
</evidence>
<dbReference type="CDD" id="cd00051">
    <property type="entry name" value="EFh"/>
    <property type="match status" value="1"/>
</dbReference>
<dbReference type="InterPro" id="IPR039647">
    <property type="entry name" value="EF_hand_pair_protein_CML-like"/>
</dbReference>
<dbReference type="PROSITE" id="PS50222">
    <property type="entry name" value="EF_HAND_2"/>
    <property type="match status" value="4"/>
</dbReference>